<keyword evidence="1" id="KW-0175">Coiled coil</keyword>
<dbReference type="PROSITE" id="PS51257">
    <property type="entry name" value="PROKAR_LIPOPROTEIN"/>
    <property type="match status" value="1"/>
</dbReference>
<sequence>MGEPDRARAVRLGAGAIIALAWLPALSACVVGSLSGVGWEHVLRMIVTALVYAPAAGVLLSIGQRAVASVVTGLAVSSGLSALMMVLERLPGRAAWIDAAGDATAYAMHLSELAALGILIWLLGDSPLRRSGLRLGAVAIALDLGIAVTNRLWPTGAPVQLLLLPLCVALIGFLLGAGATVRRWWRGSDIERVVLIWFGLGAALLVASYLTLLPGTEAASSIGTALFVIAQGLLPTAILAAVFGGSGTVIDRRLLAGIVWAQALASAIGLYVLLHTVARALGAGETLAGGLAAAILALGFSVMLGVLRELTGLIFFGPGSSVRRILSRLGEPVSASGDSGGLTGLAEALREIWHLRSVSFLVGADAVEIARAGDSGRAVLSRRLDAVGAAGRGEGAAAGEGSAGAPLCTVVCTADDPALLSNLVEPMLEKTAGLVAVAVQLAQANQDLAALRERTRGVSREERRMLHRELHDELAPALAGIGFAMAGTRRLIASRAPGASDSLEELRVELAETTESVRRLARALLPAALDAGDLDGALRELSRRFSGASCAVNASAPGTDELGSEQQVAVYLVIADTVEILLRECRPTRIGIVAGVEDASVRVRLDIDGVRGDAAERSRSAIAERCAQAAGALTGDLASGRVEVVIPA</sequence>
<feature type="coiled-coil region" evidence="1">
    <location>
        <begin position="434"/>
        <end position="461"/>
    </location>
</feature>
<evidence type="ECO:0000256" key="2">
    <source>
        <dbReference type="SAM" id="Phobius"/>
    </source>
</evidence>
<name>A0A939LRV4_9MICO</name>
<feature type="transmembrane region" description="Helical" evidence="2">
    <location>
        <begin position="41"/>
        <end position="60"/>
    </location>
</feature>
<protein>
    <recommendedName>
        <fullName evidence="3">Signal transduction histidine kinase subgroup 3 dimerisation and phosphoacceptor domain-containing protein</fullName>
    </recommendedName>
</protein>
<feature type="transmembrane region" description="Helical" evidence="2">
    <location>
        <begin position="193"/>
        <end position="212"/>
    </location>
</feature>
<dbReference type="InterPro" id="IPR011712">
    <property type="entry name" value="Sig_transdc_His_kin_sub3_dim/P"/>
</dbReference>
<dbReference type="Proteomes" id="UP000664398">
    <property type="component" value="Unassembled WGS sequence"/>
</dbReference>
<dbReference type="GO" id="GO:0046983">
    <property type="term" value="F:protein dimerization activity"/>
    <property type="evidence" value="ECO:0007669"/>
    <property type="project" value="InterPro"/>
</dbReference>
<keyword evidence="5" id="KW-1185">Reference proteome</keyword>
<dbReference type="EMBL" id="JAGDYL010000001">
    <property type="protein sequence ID" value="MBO1803770.1"/>
    <property type="molecule type" value="Genomic_DNA"/>
</dbReference>
<reference evidence="4" key="1">
    <citation type="submission" date="2021-03" db="EMBL/GenBank/DDBJ databases">
        <title>Leucobacter chromiisoli sp. nov., isolated from chromium-containing soil of chemical plant.</title>
        <authorList>
            <person name="Xu Z."/>
        </authorList>
    </citation>
    <scope>NUCLEOTIDE SEQUENCE</scope>
    <source>
        <strain evidence="4">A2</strain>
    </source>
</reference>
<feature type="domain" description="Signal transduction histidine kinase subgroup 3 dimerisation and phosphoacceptor" evidence="3">
    <location>
        <begin position="462"/>
        <end position="529"/>
    </location>
</feature>
<evidence type="ECO:0000256" key="1">
    <source>
        <dbReference type="SAM" id="Coils"/>
    </source>
</evidence>
<keyword evidence="2" id="KW-0472">Membrane</keyword>
<gene>
    <name evidence="4" type="ORF">J4H91_00345</name>
</gene>
<feature type="transmembrane region" description="Helical" evidence="2">
    <location>
        <begin position="286"/>
        <end position="307"/>
    </location>
</feature>
<feature type="transmembrane region" description="Helical" evidence="2">
    <location>
        <begin position="106"/>
        <end position="123"/>
    </location>
</feature>
<keyword evidence="2" id="KW-1133">Transmembrane helix</keyword>
<dbReference type="Pfam" id="PF07730">
    <property type="entry name" value="HisKA_3"/>
    <property type="match status" value="1"/>
</dbReference>
<accession>A0A939LRV4</accession>
<feature type="transmembrane region" description="Helical" evidence="2">
    <location>
        <begin position="135"/>
        <end position="153"/>
    </location>
</feature>
<feature type="transmembrane region" description="Helical" evidence="2">
    <location>
        <begin position="67"/>
        <end position="86"/>
    </location>
</feature>
<evidence type="ECO:0000313" key="5">
    <source>
        <dbReference type="Proteomes" id="UP000664398"/>
    </source>
</evidence>
<keyword evidence="2" id="KW-0812">Transmembrane</keyword>
<evidence type="ECO:0000259" key="3">
    <source>
        <dbReference type="Pfam" id="PF07730"/>
    </source>
</evidence>
<evidence type="ECO:0000313" key="4">
    <source>
        <dbReference type="EMBL" id="MBO1803770.1"/>
    </source>
</evidence>
<dbReference type="RefSeq" id="WP_208044261.1">
    <property type="nucleotide sequence ID" value="NZ_JAGDYL010000001.1"/>
</dbReference>
<feature type="transmembrane region" description="Helical" evidence="2">
    <location>
        <begin position="254"/>
        <end position="274"/>
    </location>
</feature>
<comment type="caution">
    <text evidence="4">The sequence shown here is derived from an EMBL/GenBank/DDBJ whole genome shotgun (WGS) entry which is preliminary data.</text>
</comment>
<dbReference type="GO" id="GO:0000155">
    <property type="term" value="F:phosphorelay sensor kinase activity"/>
    <property type="evidence" value="ECO:0007669"/>
    <property type="project" value="InterPro"/>
</dbReference>
<dbReference type="GO" id="GO:0016020">
    <property type="term" value="C:membrane"/>
    <property type="evidence" value="ECO:0007669"/>
    <property type="project" value="InterPro"/>
</dbReference>
<dbReference type="Gene3D" id="6.10.250.2870">
    <property type="match status" value="1"/>
</dbReference>
<feature type="transmembrane region" description="Helical" evidence="2">
    <location>
        <begin position="159"/>
        <end position="181"/>
    </location>
</feature>
<organism evidence="4 5">
    <name type="scientific">Leucobacter ruminantium</name>
    <dbReference type="NCBI Taxonomy" id="1289170"/>
    <lineage>
        <taxon>Bacteria</taxon>
        <taxon>Bacillati</taxon>
        <taxon>Actinomycetota</taxon>
        <taxon>Actinomycetes</taxon>
        <taxon>Micrococcales</taxon>
        <taxon>Microbacteriaceae</taxon>
        <taxon>Leucobacter</taxon>
    </lineage>
</organism>
<feature type="transmembrane region" description="Helical" evidence="2">
    <location>
        <begin position="218"/>
        <end position="242"/>
    </location>
</feature>
<proteinExistence type="predicted"/>
<feature type="transmembrane region" description="Helical" evidence="2">
    <location>
        <begin position="12"/>
        <end position="35"/>
    </location>
</feature>
<dbReference type="AlphaFoldDB" id="A0A939LRV4"/>